<feature type="compositionally biased region" description="Polar residues" evidence="1">
    <location>
        <begin position="101"/>
        <end position="123"/>
    </location>
</feature>
<feature type="region of interest" description="Disordered" evidence="1">
    <location>
        <begin position="1"/>
        <end position="148"/>
    </location>
</feature>
<keyword evidence="3" id="KW-1185">Reference proteome</keyword>
<dbReference type="EMBL" id="JAFFGZ010000001">
    <property type="protein sequence ID" value="KAK4648255.1"/>
    <property type="molecule type" value="Genomic_DNA"/>
</dbReference>
<feature type="compositionally biased region" description="Low complexity" evidence="1">
    <location>
        <begin position="56"/>
        <end position="66"/>
    </location>
</feature>
<comment type="caution">
    <text evidence="2">The sequence shown here is derived from an EMBL/GenBank/DDBJ whole genome shotgun (WGS) entry which is preliminary data.</text>
</comment>
<protein>
    <submittedName>
        <fullName evidence="2">Uncharacterized protein</fullName>
    </submittedName>
</protein>
<organism evidence="2 3">
    <name type="scientific">Podospora bellae-mahoneyi</name>
    <dbReference type="NCBI Taxonomy" id="2093777"/>
    <lineage>
        <taxon>Eukaryota</taxon>
        <taxon>Fungi</taxon>
        <taxon>Dikarya</taxon>
        <taxon>Ascomycota</taxon>
        <taxon>Pezizomycotina</taxon>
        <taxon>Sordariomycetes</taxon>
        <taxon>Sordariomycetidae</taxon>
        <taxon>Sordariales</taxon>
        <taxon>Podosporaceae</taxon>
        <taxon>Podospora</taxon>
    </lineage>
</organism>
<feature type="compositionally biased region" description="Basic and acidic residues" evidence="1">
    <location>
        <begin position="125"/>
        <end position="134"/>
    </location>
</feature>
<proteinExistence type="predicted"/>
<gene>
    <name evidence="2" type="ORF">QC761_108410</name>
</gene>
<sequence>MSSSNQMVDKPDPLVCPKRTSTNTSKTTSSTEGHTSLEMNVPEEPARRGSWLFGRLSAAPVPLSAPATPPPELEEGPDNQTMTGIGCLFSQLLPSRPPSLTLGSESNTDAPSTPSQASDANDSNDQEKTHRPSEDSLETPRATASSHTPTVTLSMQALIFGQVPPLTPDTPIPTGSKRAPGSPCAPRPKKARRSMGVDVEDEGYSEAQYQEPATGQSLQHIQQLTIDLVGSTRVAIDPGNTPIAETETNTQAELQLGSHSSCQAISTKHSANPSFSLAIEWFSEDEILEQLSVFLAAYRAFHLEPDAAEQPRVRDREAAQLAKQTFEAIFHPKLNLEDDKKFILQEEEEDVLTVFAIWVRDMKASSDVDCEPFGNVADCMQRVADLSAAPFIRRLVVFGEPLDIDLAVREISGTLMPTYQDDGIIEWEFDMFSRDFEQLSIK</sequence>
<name>A0ABR0FWA8_9PEZI</name>
<evidence type="ECO:0000313" key="3">
    <source>
        <dbReference type="Proteomes" id="UP001322138"/>
    </source>
</evidence>
<dbReference type="RefSeq" id="XP_062737231.1">
    <property type="nucleotide sequence ID" value="XM_062874123.1"/>
</dbReference>
<feature type="compositionally biased region" description="Low complexity" evidence="1">
    <location>
        <begin position="20"/>
        <end position="31"/>
    </location>
</feature>
<dbReference type="GeneID" id="87893605"/>
<evidence type="ECO:0000313" key="2">
    <source>
        <dbReference type="EMBL" id="KAK4648255.1"/>
    </source>
</evidence>
<reference evidence="2 3" key="1">
    <citation type="journal article" date="2023" name="bioRxiv">
        <title>High-quality genome assemblies of four members of thePodospora anserinaspecies complex.</title>
        <authorList>
            <person name="Ament-Velasquez S.L."/>
            <person name="Vogan A.A."/>
            <person name="Wallerman O."/>
            <person name="Hartmann F."/>
            <person name="Gautier V."/>
            <person name="Silar P."/>
            <person name="Giraud T."/>
            <person name="Johannesson H."/>
        </authorList>
    </citation>
    <scope>NUCLEOTIDE SEQUENCE [LARGE SCALE GENOMIC DNA]</scope>
    <source>
        <strain evidence="2 3">CBS 112042</strain>
    </source>
</reference>
<feature type="region of interest" description="Disordered" evidence="1">
    <location>
        <begin position="163"/>
        <end position="197"/>
    </location>
</feature>
<dbReference type="Proteomes" id="UP001322138">
    <property type="component" value="Unassembled WGS sequence"/>
</dbReference>
<evidence type="ECO:0000256" key="1">
    <source>
        <dbReference type="SAM" id="MobiDB-lite"/>
    </source>
</evidence>
<accession>A0ABR0FWA8</accession>